<organism evidence="1 2">
    <name type="scientific">Spiroplasma diminutum CUAS-1</name>
    <dbReference type="NCBI Taxonomy" id="1276221"/>
    <lineage>
        <taxon>Bacteria</taxon>
        <taxon>Bacillati</taxon>
        <taxon>Mycoplasmatota</taxon>
        <taxon>Mollicutes</taxon>
        <taxon>Entomoplasmatales</taxon>
        <taxon>Spiroplasmataceae</taxon>
        <taxon>Spiroplasma</taxon>
    </lineage>
</organism>
<dbReference type="RefSeq" id="WP_020835998.1">
    <property type="nucleotide sequence ID" value="NC_021833.1"/>
</dbReference>
<dbReference type="Proteomes" id="UP000014983">
    <property type="component" value="Chromosome"/>
</dbReference>
<sequence length="61" mass="7287">MKNLLFIMQVLKNKFIEFKTLTIIVKNKYWKNHVKAYSKLTAQLESTYSKNINNTIEGQYD</sequence>
<evidence type="ECO:0000313" key="2">
    <source>
        <dbReference type="Proteomes" id="UP000014983"/>
    </source>
</evidence>
<dbReference type="PATRIC" id="fig|1276221.3.peg.59"/>
<gene>
    <name evidence="1" type="ORF">SDIMI_v3c00610</name>
</gene>
<evidence type="ECO:0000313" key="1">
    <source>
        <dbReference type="EMBL" id="AGR41765.1"/>
    </source>
</evidence>
<protein>
    <submittedName>
        <fullName evidence="1">Uncharacterized protein</fullName>
    </submittedName>
</protein>
<keyword evidence="2" id="KW-1185">Reference proteome</keyword>
<dbReference type="InParanoid" id="S5MIM4"/>
<dbReference type="AlphaFoldDB" id="S5MIM4"/>
<proteinExistence type="predicted"/>
<name>S5MIM4_9MOLU</name>
<dbReference type="KEGG" id="sdi:SDIMI_v3c00610"/>
<dbReference type="EMBL" id="CP005076">
    <property type="protein sequence ID" value="AGR41765.1"/>
    <property type="molecule type" value="Genomic_DNA"/>
</dbReference>
<dbReference type="STRING" id="1276221.SDIMI_v3c00610"/>
<accession>S5MIM4</accession>
<dbReference type="HOGENOM" id="CLU_2920456_0_0_14"/>
<reference evidence="1 2" key="1">
    <citation type="journal article" date="2013" name="Genome Biol. Evol.">
        <title>Comparison of metabolic capacities and inference of gene content evolution in mosquito-associated Spiroplasma diminutum and S. taiwanense.</title>
        <authorList>
            <person name="Lo W.S."/>
            <person name="Ku C."/>
            <person name="Chen L.L."/>
            <person name="Chang T.H."/>
            <person name="Kuo C.H."/>
        </authorList>
    </citation>
    <scope>NUCLEOTIDE SEQUENCE [LARGE SCALE GENOMIC DNA]</scope>
    <source>
        <strain evidence="1">CUAS-1</strain>
    </source>
</reference>